<dbReference type="STRING" id="272635.gene:17576755"/>
<dbReference type="KEGG" id="mpu:MYPU_1700"/>
<keyword evidence="2" id="KW-1185">Reference proteome</keyword>
<proteinExistence type="predicted"/>
<name>Q98R40_MYCPU</name>
<sequence>MTIKEIKKNLKSRSLLNSYLSSFKSKKNYLLFSSIIIPILDFQKCKVYDLTNIEFYISQNFSSLKEFEKICDFIKDNCLADYEHVRWDQFLKFLFICYKQNEENATTSFLKWDFIAENKKKRNHYITFLESIWHINNYNDFIRNMLWRIGK</sequence>
<dbReference type="EMBL" id="AL445563">
    <property type="protein sequence ID" value="CAC13343.1"/>
    <property type="molecule type" value="Genomic_DNA"/>
</dbReference>
<evidence type="ECO:0000313" key="1">
    <source>
        <dbReference type="EMBL" id="CAC13343.1"/>
    </source>
</evidence>
<dbReference type="AlphaFoldDB" id="Q98R40"/>
<dbReference type="Proteomes" id="UP000000528">
    <property type="component" value="Chromosome"/>
</dbReference>
<gene>
    <name evidence="1" type="ordered locus">MYPU_1700</name>
</gene>
<dbReference type="BioCyc" id="MPUL272635:G1GT6-171-MONOMER"/>
<evidence type="ECO:0000313" key="2">
    <source>
        <dbReference type="Proteomes" id="UP000000528"/>
    </source>
</evidence>
<protein>
    <submittedName>
        <fullName evidence="1">Uncharacterized protein</fullName>
    </submittedName>
</protein>
<reference evidence="1 2" key="1">
    <citation type="journal article" date="2001" name="Nucleic Acids Res.">
        <title>The complete genome sequence of the murine respiratory pathogen Mycoplasma pulmonis.</title>
        <authorList>
            <person name="Chambaud I."/>
            <person name="Heilig R."/>
            <person name="Ferris S."/>
            <person name="Barbe V."/>
            <person name="Samson D."/>
            <person name="Galisson F."/>
            <person name="Moszer I."/>
            <person name="Dybvig K."/>
            <person name="Wroblewski H."/>
            <person name="Viari A."/>
            <person name="Rocha E.P.C."/>
            <person name="Blanchard A."/>
        </authorList>
    </citation>
    <scope>NUCLEOTIDE SEQUENCE [LARGE SCALE GENOMIC DNA]</scope>
    <source>
        <strain evidence="1 2">UAB CTIP</strain>
    </source>
</reference>
<dbReference type="RefSeq" id="WP_010924974.1">
    <property type="nucleotide sequence ID" value="NC_002771.1"/>
</dbReference>
<dbReference type="PIR" id="B90533">
    <property type="entry name" value="B90533"/>
</dbReference>
<dbReference type="HOGENOM" id="CLU_1729374_0_0_14"/>
<organism evidence="2">
    <name type="scientific">Mycoplasmopsis pulmonis (strain UAB CTIP)</name>
    <name type="common">Mycoplasma pulmonis</name>
    <dbReference type="NCBI Taxonomy" id="272635"/>
    <lineage>
        <taxon>Bacteria</taxon>
        <taxon>Bacillati</taxon>
        <taxon>Mycoplasmatota</taxon>
        <taxon>Mycoplasmoidales</taxon>
        <taxon>Metamycoplasmataceae</taxon>
        <taxon>Mycoplasmopsis</taxon>
    </lineage>
</organism>
<accession>Q98R40</accession>